<dbReference type="EMBL" id="CP000155">
    <property type="protein sequence ID" value="ABC30430.1"/>
    <property type="molecule type" value="Genomic_DNA"/>
</dbReference>
<feature type="transmembrane region" description="Helical" evidence="5">
    <location>
        <begin position="41"/>
        <end position="65"/>
    </location>
</feature>
<dbReference type="InterPro" id="IPR037185">
    <property type="entry name" value="EmrE-like"/>
</dbReference>
<keyword evidence="8" id="KW-1185">Reference proteome</keyword>
<sequence length="302" mass="32999">MENTHNSKAMTFVFIAVVAGTGMDAFVKQVGEDVDTWQLLFLRWCFAALLLIPMAVKEGAGIFVWKSPKAHLMRGVLNCVASFLLFYSLANLPLAVVVTIFFAEPLFIVPISALWLREKVAPGHWLATLVGFIGVLLIARPSGDFAPLEIIYPLAGALGFALLHIGTKKYGSQESPISLMFWLAILTILMSGPMAVAEWSPVSVKDFSFIGLIAVLGSVYSYFWIVGLRIGSAAIAAHISYLALPLAYLIGWAFFDETPDFYTLLGSGVIFLSVLMVSVKNGMKLPLPRALRRDKTYDAKAS</sequence>
<evidence type="ECO:0000313" key="7">
    <source>
        <dbReference type="EMBL" id="ABC30430.1"/>
    </source>
</evidence>
<feature type="transmembrane region" description="Helical" evidence="5">
    <location>
        <begin position="145"/>
        <end position="165"/>
    </location>
</feature>
<dbReference type="KEGG" id="hch:HCH_03692"/>
<keyword evidence="4 5" id="KW-0472">Membrane</keyword>
<organism evidence="7 8">
    <name type="scientific">Hahella chejuensis (strain KCTC 2396)</name>
    <dbReference type="NCBI Taxonomy" id="349521"/>
    <lineage>
        <taxon>Bacteria</taxon>
        <taxon>Pseudomonadati</taxon>
        <taxon>Pseudomonadota</taxon>
        <taxon>Gammaproteobacteria</taxon>
        <taxon>Oceanospirillales</taxon>
        <taxon>Hahellaceae</taxon>
        <taxon>Hahella</taxon>
    </lineage>
</organism>
<evidence type="ECO:0000313" key="8">
    <source>
        <dbReference type="Proteomes" id="UP000000238"/>
    </source>
</evidence>
<dbReference type="HOGENOM" id="CLU_032828_2_3_6"/>
<dbReference type="InterPro" id="IPR000620">
    <property type="entry name" value="EamA_dom"/>
</dbReference>
<gene>
    <name evidence="7" type="ordered locus">HCH_03692</name>
</gene>
<dbReference type="Pfam" id="PF00892">
    <property type="entry name" value="EamA"/>
    <property type="match status" value="2"/>
</dbReference>
<keyword evidence="3 5" id="KW-1133">Transmembrane helix</keyword>
<dbReference type="eggNOG" id="COG0697">
    <property type="taxonomic scope" value="Bacteria"/>
</dbReference>
<evidence type="ECO:0000256" key="5">
    <source>
        <dbReference type="SAM" id="Phobius"/>
    </source>
</evidence>
<feature type="domain" description="EamA" evidence="6">
    <location>
        <begin position="150"/>
        <end position="278"/>
    </location>
</feature>
<dbReference type="PANTHER" id="PTHR22911">
    <property type="entry name" value="ACYL-MALONYL CONDENSING ENZYME-RELATED"/>
    <property type="match status" value="1"/>
</dbReference>
<evidence type="ECO:0000256" key="4">
    <source>
        <dbReference type="ARBA" id="ARBA00023136"/>
    </source>
</evidence>
<dbReference type="Gene3D" id="1.10.3730.20">
    <property type="match status" value="1"/>
</dbReference>
<evidence type="ECO:0000259" key="6">
    <source>
        <dbReference type="Pfam" id="PF00892"/>
    </source>
</evidence>
<feature type="transmembrane region" description="Helical" evidence="5">
    <location>
        <begin position="177"/>
        <end position="195"/>
    </location>
</feature>
<feature type="transmembrane region" description="Helical" evidence="5">
    <location>
        <begin position="233"/>
        <end position="255"/>
    </location>
</feature>
<dbReference type="GO" id="GO:0016020">
    <property type="term" value="C:membrane"/>
    <property type="evidence" value="ECO:0007669"/>
    <property type="project" value="UniProtKB-SubCell"/>
</dbReference>
<evidence type="ECO:0000256" key="3">
    <source>
        <dbReference type="ARBA" id="ARBA00022989"/>
    </source>
</evidence>
<comment type="subcellular location">
    <subcellularLocation>
        <location evidence="1">Membrane</location>
        <topology evidence="1">Multi-pass membrane protein</topology>
    </subcellularLocation>
</comment>
<dbReference type="AlphaFoldDB" id="Q2SFZ4"/>
<feature type="transmembrane region" description="Helical" evidence="5">
    <location>
        <begin position="207"/>
        <end position="226"/>
    </location>
</feature>
<feature type="transmembrane region" description="Helical" evidence="5">
    <location>
        <begin position="261"/>
        <end position="279"/>
    </location>
</feature>
<dbReference type="SUPFAM" id="SSF103481">
    <property type="entry name" value="Multidrug resistance efflux transporter EmrE"/>
    <property type="match status" value="2"/>
</dbReference>
<feature type="transmembrane region" description="Helical" evidence="5">
    <location>
        <begin position="96"/>
        <end position="116"/>
    </location>
</feature>
<dbReference type="Proteomes" id="UP000000238">
    <property type="component" value="Chromosome"/>
</dbReference>
<name>Q2SFZ4_HAHCH</name>
<reference evidence="7 8" key="1">
    <citation type="journal article" date="2005" name="Nucleic Acids Res.">
        <title>Genomic blueprint of Hahella chejuensis, a marine microbe producing an algicidal agent.</title>
        <authorList>
            <person name="Jeong H."/>
            <person name="Yim J.H."/>
            <person name="Lee C."/>
            <person name="Choi S.-H."/>
            <person name="Park Y.K."/>
            <person name="Yoon S.H."/>
            <person name="Hur C.-G."/>
            <person name="Kang H.-Y."/>
            <person name="Kim D."/>
            <person name="Lee H.H."/>
            <person name="Park K.H."/>
            <person name="Park S.-H."/>
            <person name="Park H.-S."/>
            <person name="Lee H.K."/>
            <person name="Oh T.K."/>
            <person name="Kim J.F."/>
        </authorList>
    </citation>
    <scope>NUCLEOTIDE SEQUENCE [LARGE SCALE GENOMIC DNA]</scope>
    <source>
        <strain evidence="7 8">KCTC 2396</strain>
    </source>
</reference>
<feature type="domain" description="EamA" evidence="6">
    <location>
        <begin position="9"/>
        <end position="139"/>
    </location>
</feature>
<dbReference type="RefSeq" id="WP_011397498.1">
    <property type="nucleotide sequence ID" value="NC_007645.1"/>
</dbReference>
<evidence type="ECO:0000256" key="2">
    <source>
        <dbReference type="ARBA" id="ARBA00022692"/>
    </source>
</evidence>
<evidence type="ECO:0000256" key="1">
    <source>
        <dbReference type="ARBA" id="ARBA00004141"/>
    </source>
</evidence>
<proteinExistence type="predicted"/>
<keyword evidence="2 5" id="KW-0812">Transmembrane</keyword>
<protein>
    <submittedName>
        <fullName evidence="7">Permease of the drug/metabolite transporter (DMT) superfamily</fullName>
    </submittedName>
</protein>
<dbReference type="STRING" id="349521.HCH_03692"/>
<dbReference type="OrthoDB" id="148351at2"/>
<dbReference type="PANTHER" id="PTHR22911:SF6">
    <property type="entry name" value="SOLUTE CARRIER FAMILY 35 MEMBER G1"/>
    <property type="match status" value="1"/>
</dbReference>
<accession>Q2SFZ4</accession>
<feature type="transmembrane region" description="Helical" evidence="5">
    <location>
        <begin position="123"/>
        <end position="139"/>
    </location>
</feature>